<keyword evidence="1" id="KW-0325">Glycoprotein</keyword>
<dbReference type="AlphaFoldDB" id="A0A5A9PVU3"/>
<feature type="chain" id="PRO_5022745871" description="Ig-like domain-containing protein" evidence="4">
    <location>
        <begin position="17"/>
        <end position="350"/>
    </location>
</feature>
<keyword evidence="7" id="KW-1185">Reference proteome</keyword>
<evidence type="ECO:0000256" key="3">
    <source>
        <dbReference type="SAM" id="Phobius"/>
    </source>
</evidence>
<dbReference type="Gene3D" id="3.30.500.10">
    <property type="entry name" value="MHC class I-like antigen recognition-like"/>
    <property type="match status" value="1"/>
</dbReference>
<dbReference type="SUPFAM" id="SSF54452">
    <property type="entry name" value="MHC antigen-recognition domain"/>
    <property type="match status" value="1"/>
</dbReference>
<dbReference type="PANTHER" id="PTHR16675:SF191">
    <property type="entry name" value="CLASS I HISTOCOMPATIBILITY ANTIGEN, F10 ALPHA CHAIN-LIKE-RELATED"/>
    <property type="match status" value="1"/>
</dbReference>
<dbReference type="PROSITE" id="PS00290">
    <property type="entry name" value="IG_MHC"/>
    <property type="match status" value="1"/>
</dbReference>
<evidence type="ECO:0000313" key="7">
    <source>
        <dbReference type="Proteomes" id="UP000324632"/>
    </source>
</evidence>
<dbReference type="SMART" id="SM00407">
    <property type="entry name" value="IGc1"/>
    <property type="match status" value="1"/>
</dbReference>
<dbReference type="InterPro" id="IPR003597">
    <property type="entry name" value="Ig_C1-set"/>
</dbReference>
<dbReference type="InterPro" id="IPR050208">
    <property type="entry name" value="MHC_class-I_related"/>
</dbReference>
<dbReference type="InterPro" id="IPR036179">
    <property type="entry name" value="Ig-like_dom_sf"/>
</dbReference>
<proteinExistence type="predicted"/>
<comment type="caution">
    <text evidence="6">The sequence shown here is derived from an EMBL/GenBank/DDBJ whole genome shotgun (WGS) entry which is preliminary data.</text>
</comment>
<name>A0A5A9PVU3_9TELE</name>
<feature type="signal peptide" evidence="4">
    <location>
        <begin position="1"/>
        <end position="16"/>
    </location>
</feature>
<dbReference type="InterPro" id="IPR011162">
    <property type="entry name" value="MHC_I/II-like_Ag-recog"/>
</dbReference>
<feature type="transmembrane region" description="Helical" evidence="3">
    <location>
        <begin position="286"/>
        <end position="308"/>
    </location>
</feature>
<evidence type="ECO:0000256" key="1">
    <source>
        <dbReference type="ARBA" id="ARBA00023180"/>
    </source>
</evidence>
<gene>
    <name evidence="6" type="ORF">E1301_Tti003835</name>
</gene>
<dbReference type="Gene3D" id="2.60.40.10">
    <property type="entry name" value="Immunoglobulins"/>
    <property type="match status" value="1"/>
</dbReference>
<feature type="domain" description="Ig-like" evidence="5">
    <location>
        <begin position="188"/>
        <end position="273"/>
    </location>
</feature>
<keyword evidence="3" id="KW-1133">Transmembrane helix</keyword>
<dbReference type="Proteomes" id="UP000324632">
    <property type="component" value="Chromosome 2"/>
</dbReference>
<dbReference type="GO" id="GO:0005615">
    <property type="term" value="C:extracellular space"/>
    <property type="evidence" value="ECO:0007669"/>
    <property type="project" value="TreeGrafter"/>
</dbReference>
<keyword evidence="4" id="KW-0732">Signal</keyword>
<reference evidence="6 7" key="1">
    <citation type="journal article" date="2019" name="Mol. Ecol. Resour.">
        <title>Chromosome-level genome assembly of Triplophysa tibetana, a fish adapted to the harsh high-altitude environment of the Tibetan Plateau.</title>
        <authorList>
            <person name="Yang X."/>
            <person name="Liu H."/>
            <person name="Ma Z."/>
            <person name="Zou Y."/>
            <person name="Zou M."/>
            <person name="Mao Y."/>
            <person name="Li X."/>
            <person name="Wang H."/>
            <person name="Chen T."/>
            <person name="Wang W."/>
            <person name="Yang R."/>
        </authorList>
    </citation>
    <scope>NUCLEOTIDE SEQUENCE [LARGE SCALE GENOMIC DNA]</scope>
    <source>
        <strain evidence="6">TTIB1903HZAU</strain>
        <tissue evidence="6">Muscle</tissue>
    </source>
</reference>
<keyword evidence="3" id="KW-0812">Transmembrane</keyword>
<dbReference type="InterPro" id="IPR037055">
    <property type="entry name" value="MHC_I-like_Ag-recog_sf"/>
</dbReference>
<evidence type="ECO:0000313" key="6">
    <source>
        <dbReference type="EMBL" id="KAA0724567.1"/>
    </source>
</evidence>
<dbReference type="GO" id="GO:0009897">
    <property type="term" value="C:external side of plasma membrane"/>
    <property type="evidence" value="ECO:0007669"/>
    <property type="project" value="TreeGrafter"/>
</dbReference>
<keyword evidence="3" id="KW-0472">Membrane</keyword>
<dbReference type="InterPro" id="IPR007110">
    <property type="entry name" value="Ig-like_dom"/>
</dbReference>
<dbReference type="PROSITE" id="PS50835">
    <property type="entry name" value="IG_LIKE"/>
    <property type="match status" value="1"/>
</dbReference>
<keyword evidence="2" id="KW-0393">Immunoglobulin domain</keyword>
<dbReference type="PANTHER" id="PTHR16675">
    <property type="entry name" value="MHC CLASS I-RELATED"/>
    <property type="match status" value="1"/>
</dbReference>
<dbReference type="Pfam" id="PF07654">
    <property type="entry name" value="C1-set"/>
    <property type="match status" value="1"/>
</dbReference>
<evidence type="ECO:0000256" key="2">
    <source>
        <dbReference type="ARBA" id="ARBA00023319"/>
    </source>
</evidence>
<dbReference type="SUPFAM" id="SSF48726">
    <property type="entry name" value="Immunoglobulin"/>
    <property type="match status" value="1"/>
</dbReference>
<dbReference type="InterPro" id="IPR013783">
    <property type="entry name" value="Ig-like_fold"/>
</dbReference>
<dbReference type="InterPro" id="IPR003006">
    <property type="entry name" value="Ig/MHC_CS"/>
</dbReference>
<dbReference type="GO" id="GO:0006955">
    <property type="term" value="P:immune response"/>
    <property type="evidence" value="ECO:0007669"/>
    <property type="project" value="TreeGrafter"/>
</dbReference>
<evidence type="ECO:0000259" key="5">
    <source>
        <dbReference type="PROSITE" id="PS50835"/>
    </source>
</evidence>
<organism evidence="6 7">
    <name type="scientific">Triplophysa tibetana</name>
    <dbReference type="NCBI Taxonomy" id="1572043"/>
    <lineage>
        <taxon>Eukaryota</taxon>
        <taxon>Metazoa</taxon>
        <taxon>Chordata</taxon>
        <taxon>Craniata</taxon>
        <taxon>Vertebrata</taxon>
        <taxon>Euteleostomi</taxon>
        <taxon>Actinopterygii</taxon>
        <taxon>Neopterygii</taxon>
        <taxon>Teleostei</taxon>
        <taxon>Ostariophysi</taxon>
        <taxon>Cypriniformes</taxon>
        <taxon>Nemacheilidae</taxon>
        <taxon>Triplophysa</taxon>
    </lineage>
</organism>
<sequence>MDNMLVLFLLLLPTAAQEGSHSFLMLASFIKGESPFPQLSFTVMLDDVRVMYYNGDTDTFFARGNTTNEDSLFDPELKKISDYIDDRWAEVDYLYKPKVVRAIQRLAMCELKDNGEPGQMFLWNAYQAITLNEFHWYNNSFKYTSQVVLINFNSTSLRFKNIYYPLCIKTLKGCLDKRRDQVNRKVKPTVRFFQKPGGSQVSCLATGFYPRHINLTLFRDGEPVDDGEVTTGDLLPNDDGTYQMRKILEIDEEEPRDKYTCSATHVSLDNKLDVILDFDNRTPLKLVAILIPTVLGLVLISVTVAAIIQAKKRHAVTIVPVILWRRQLAATVKHLNSVGSGHSNDSMIKE</sequence>
<evidence type="ECO:0000256" key="4">
    <source>
        <dbReference type="SAM" id="SignalP"/>
    </source>
</evidence>
<dbReference type="EMBL" id="SOYY01000002">
    <property type="protein sequence ID" value="KAA0724567.1"/>
    <property type="molecule type" value="Genomic_DNA"/>
</dbReference>
<accession>A0A5A9PVU3</accession>
<protein>
    <recommendedName>
        <fullName evidence="5">Ig-like domain-containing protein</fullName>
    </recommendedName>
</protein>